<proteinExistence type="predicted"/>
<gene>
    <name evidence="1" type="ORF">JKG61_20255</name>
</gene>
<dbReference type="RefSeq" id="WP_202104836.1">
    <property type="nucleotide sequence ID" value="NZ_JAERTY010000012.1"/>
</dbReference>
<comment type="caution">
    <text evidence="1">The sequence shown here is derived from an EMBL/GenBank/DDBJ whole genome shotgun (WGS) entry which is preliminary data.</text>
</comment>
<dbReference type="Pfam" id="PF14253">
    <property type="entry name" value="AbiH"/>
    <property type="match status" value="1"/>
</dbReference>
<dbReference type="EMBL" id="JAERTY010000012">
    <property type="protein sequence ID" value="MBL1411103.1"/>
    <property type="molecule type" value="Genomic_DNA"/>
</dbReference>
<evidence type="ECO:0000313" key="1">
    <source>
        <dbReference type="EMBL" id="MBL1411103.1"/>
    </source>
</evidence>
<dbReference type="Proteomes" id="UP000625283">
    <property type="component" value="Unassembled WGS sequence"/>
</dbReference>
<reference evidence="1 2" key="1">
    <citation type="submission" date="2021-01" db="EMBL/GenBank/DDBJ databases">
        <title>C459-1 draft genome sequence.</title>
        <authorList>
            <person name="Zhang X.-F."/>
        </authorList>
    </citation>
    <scope>NUCLEOTIDE SEQUENCE [LARGE SCALE GENOMIC DNA]</scope>
    <source>
        <strain evidence="2">C459-1</strain>
    </source>
</reference>
<keyword evidence="2" id="KW-1185">Reference proteome</keyword>
<organism evidence="1 2">
    <name type="scientific">Sphingobacterium faecale</name>
    <dbReference type="NCBI Taxonomy" id="2803775"/>
    <lineage>
        <taxon>Bacteria</taxon>
        <taxon>Pseudomonadati</taxon>
        <taxon>Bacteroidota</taxon>
        <taxon>Sphingobacteriia</taxon>
        <taxon>Sphingobacteriales</taxon>
        <taxon>Sphingobacteriaceae</taxon>
        <taxon>Sphingobacterium</taxon>
    </lineage>
</organism>
<protein>
    <submittedName>
        <fullName evidence="1">Bacteriophage abortive infection AbiH family protein</fullName>
    </submittedName>
</protein>
<sequence>MKILHILGNGFDLNLGLKTSYRDFYSYYKSIESSKEGVKILKTNIADNFSHWSDLELALGQYTENFKNTDDFDEAFEDIGEQLAEYLKNEENNFDFSRANKEKLFEDLVKAEVFLTPAESKKIADYKLRYVHHSWAVDIVTFNYTRIIEGIIGGTTVTKIGNHIASNVHVELRGIDHIHGYVDDRMVLGVNDVSQLKNQKFHQNVDILEAIVKQRCNSGQGHTIDDQVVAKIKEANMIIIFGSSLGDTDNMWWELIGEKLKREPIPVIIFTRGEEVISPRIAYKNNRTKRAMVDYFLKKTKLNGGDIERVKDNIFVGLNTSMFQSAISKN</sequence>
<accession>A0ABS1R8T8</accession>
<name>A0ABS1R8T8_9SPHI</name>
<dbReference type="InterPro" id="IPR025935">
    <property type="entry name" value="AbiH"/>
</dbReference>
<evidence type="ECO:0000313" key="2">
    <source>
        <dbReference type="Proteomes" id="UP000625283"/>
    </source>
</evidence>